<protein>
    <submittedName>
        <fullName evidence="1">Uncharacterized protein</fullName>
    </submittedName>
</protein>
<organism evidence="1 2">
    <name type="scientific">Schistosoma margrebowiei</name>
    <dbReference type="NCBI Taxonomy" id="48269"/>
    <lineage>
        <taxon>Eukaryota</taxon>
        <taxon>Metazoa</taxon>
        <taxon>Spiralia</taxon>
        <taxon>Lophotrochozoa</taxon>
        <taxon>Platyhelminthes</taxon>
        <taxon>Trematoda</taxon>
        <taxon>Digenea</taxon>
        <taxon>Strigeidida</taxon>
        <taxon>Schistosomatoidea</taxon>
        <taxon>Schistosomatidae</taxon>
        <taxon>Schistosoma</taxon>
    </lineage>
</organism>
<evidence type="ECO:0000313" key="1">
    <source>
        <dbReference type="EMBL" id="VDP30402.1"/>
    </source>
</evidence>
<dbReference type="AlphaFoldDB" id="A0A183MSS1"/>
<evidence type="ECO:0000313" key="2">
    <source>
        <dbReference type="Proteomes" id="UP000277204"/>
    </source>
</evidence>
<sequence>MAVNGPSRDIFAGDLVVSKGYRDRARIQAWLQNDNDQQYDTDFDQINETSQSFKTSDPSEIYSKCNSELTNTGEDLIETLKNQLIWFSRNQQMNSCQSPFDPRCLDN</sequence>
<reference evidence="1 2" key="1">
    <citation type="submission" date="2018-11" db="EMBL/GenBank/DDBJ databases">
        <authorList>
            <consortium name="Pathogen Informatics"/>
        </authorList>
    </citation>
    <scope>NUCLEOTIDE SEQUENCE [LARGE SCALE GENOMIC DNA]</scope>
    <source>
        <strain evidence="1 2">Zambia</strain>
    </source>
</reference>
<keyword evidence="2" id="KW-1185">Reference proteome</keyword>
<name>A0A183MSS1_9TREM</name>
<accession>A0A183MSS1</accession>
<dbReference type="EMBL" id="UZAI01017856">
    <property type="protein sequence ID" value="VDP30402.1"/>
    <property type="molecule type" value="Genomic_DNA"/>
</dbReference>
<dbReference type="Proteomes" id="UP000277204">
    <property type="component" value="Unassembled WGS sequence"/>
</dbReference>
<gene>
    <name evidence="1" type="ORF">SMRZ_LOCUS19096</name>
</gene>
<proteinExistence type="predicted"/>